<name>A0A6G7YDH4_9ACTN</name>
<dbReference type="KEGG" id="npi:G7071_03910"/>
<keyword evidence="5" id="KW-1185">Reference proteome</keyword>
<dbReference type="Pfam" id="PF12158">
    <property type="entry name" value="DUF3592"/>
    <property type="match status" value="1"/>
</dbReference>
<dbReference type="AlphaFoldDB" id="A0A6G7YDH4"/>
<keyword evidence="2" id="KW-0472">Membrane</keyword>
<feature type="transmembrane region" description="Helical" evidence="2">
    <location>
        <begin position="108"/>
        <end position="129"/>
    </location>
</feature>
<dbReference type="EMBL" id="CP049866">
    <property type="protein sequence ID" value="QIK74691.1"/>
    <property type="molecule type" value="Genomic_DNA"/>
</dbReference>
<gene>
    <name evidence="4" type="ORF">G7071_03910</name>
</gene>
<protein>
    <submittedName>
        <fullName evidence="4">DUF3592 domain-containing protein</fullName>
    </submittedName>
</protein>
<keyword evidence="2" id="KW-0812">Transmembrane</keyword>
<feature type="region of interest" description="Disordered" evidence="1">
    <location>
        <begin position="213"/>
        <end position="240"/>
    </location>
</feature>
<feature type="domain" description="DUF3592" evidence="3">
    <location>
        <begin position="174"/>
        <end position="243"/>
    </location>
</feature>
<feature type="transmembrane region" description="Helical" evidence="2">
    <location>
        <begin position="250"/>
        <end position="272"/>
    </location>
</feature>
<proteinExistence type="predicted"/>
<evidence type="ECO:0000256" key="2">
    <source>
        <dbReference type="SAM" id="Phobius"/>
    </source>
</evidence>
<keyword evidence="2" id="KW-1133">Transmembrane helix</keyword>
<dbReference type="RefSeq" id="WP_166315101.1">
    <property type="nucleotide sequence ID" value="NZ_CP049866.1"/>
</dbReference>
<organism evidence="4 5">
    <name type="scientific">Nocardioides piscis</name>
    <dbReference type="NCBI Taxonomy" id="2714938"/>
    <lineage>
        <taxon>Bacteria</taxon>
        <taxon>Bacillati</taxon>
        <taxon>Actinomycetota</taxon>
        <taxon>Actinomycetes</taxon>
        <taxon>Propionibacteriales</taxon>
        <taxon>Nocardioidaceae</taxon>
        <taxon>Nocardioides</taxon>
    </lineage>
</organism>
<evidence type="ECO:0000256" key="1">
    <source>
        <dbReference type="SAM" id="MobiDB-lite"/>
    </source>
</evidence>
<accession>A0A6G7YDH4</accession>
<reference evidence="4 5" key="1">
    <citation type="submission" date="2020-03" db="EMBL/GenBank/DDBJ databases">
        <title>Nocardioides sp. nov., isolated from fish.</title>
        <authorList>
            <person name="Hyun D.-W."/>
            <person name="Bae J.-W."/>
        </authorList>
    </citation>
    <scope>NUCLEOTIDE SEQUENCE [LARGE SCALE GENOMIC DNA]</scope>
    <source>
        <strain evidence="4 5">HDW12A</strain>
    </source>
</reference>
<evidence type="ECO:0000313" key="5">
    <source>
        <dbReference type="Proteomes" id="UP000502035"/>
    </source>
</evidence>
<feature type="transmembrane region" description="Helical" evidence="2">
    <location>
        <begin position="17"/>
        <end position="39"/>
    </location>
</feature>
<evidence type="ECO:0000313" key="4">
    <source>
        <dbReference type="EMBL" id="QIK74691.1"/>
    </source>
</evidence>
<evidence type="ECO:0000259" key="3">
    <source>
        <dbReference type="Pfam" id="PF12158"/>
    </source>
</evidence>
<sequence>MLLARGGADLSGGDMTLLWIVVGLCLLLPSLWLAGRILWRWRTWTRVEAKVFRITKDKAAKMTYLVDGRQRTAVTKWAFGAEVADVFVVRYDPEQPLRHEIDRPVWRAVRLVALALVASAGVGFIIDGARTGSLWDDSLDVPWFVWIGLGLVSLAIASTLATHQRGRRGWQQADGAVTAVREHKIEDRDGSVSVTYRVAYEFVDTTGTPRTATAETWSRSHEKGQTLPVRYDPDNPSRSDISTPRVRTTWWAAAAALSLLGVGSAALGWLAAIRQDAW</sequence>
<feature type="transmembrane region" description="Helical" evidence="2">
    <location>
        <begin position="141"/>
        <end position="161"/>
    </location>
</feature>
<dbReference type="InterPro" id="IPR021994">
    <property type="entry name" value="DUF3592"/>
</dbReference>
<dbReference type="Proteomes" id="UP000502035">
    <property type="component" value="Chromosome"/>
</dbReference>